<name>A0A8H5AVB5_9AGAR</name>
<protein>
    <submittedName>
        <fullName evidence="1">Uncharacterized protein</fullName>
    </submittedName>
</protein>
<gene>
    <name evidence="1" type="ORF">D9611_009524</name>
</gene>
<keyword evidence="2" id="KW-1185">Reference proteome</keyword>
<dbReference type="OrthoDB" id="3235454at2759"/>
<proteinExistence type="predicted"/>
<comment type="caution">
    <text evidence="1">The sequence shown here is derived from an EMBL/GenBank/DDBJ whole genome shotgun (WGS) entry which is preliminary data.</text>
</comment>
<accession>A0A8H5AVB5</accession>
<evidence type="ECO:0000313" key="1">
    <source>
        <dbReference type="EMBL" id="KAF5311580.1"/>
    </source>
</evidence>
<dbReference type="AlphaFoldDB" id="A0A8H5AVB5"/>
<dbReference type="EMBL" id="JAACJK010000225">
    <property type="protein sequence ID" value="KAF5311580.1"/>
    <property type="molecule type" value="Genomic_DNA"/>
</dbReference>
<dbReference type="Proteomes" id="UP000541558">
    <property type="component" value="Unassembled WGS sequence"/>
</dbReference>
<reference evidence="1 2" key="1">
    <citation type="journal article" date="2020" name="ISME J.">
        <title>Uncovering the hidden diversity of litter-decomposition mechanisms in mushroom-forming fungi.</title>
        <authorList>
            <person name="Floudas D."/>
            <person name="Bentzer J."/>
            <person name="Ahren D."/>
            <person name="Johansson T."/>
            <person name="Persson P."/>
            <person name="Tunlid A."/>
        </authorList>
    </citation>
    <scope>NUCLEOTIDE SEQUENCE [LARGE SCALE GENOMIC DNA]</scope>
    <source>
        <strain evidence="1 2">CBS 175.51</strain>
    </source>
</reference>
<evidence type="ECO:0000313" key="2">
    <source>
        <dbReference type="Proteomes" id="UP000541558"/>
    </source>
</evidence>
<sequence>MPPRRPQQEDIESEGLDLDLLQSQSSNSDESAAFEKALLQHYAATKEKKRQEKEKKFVEQASILLKKDICKTTQDIQTTSQSIEKVYAEFLNNYATSEDRIHHLWAAVLKEHQTLQMAIKKKYEVGETMASDADKQHISGLSRMKAACQEYDTIIALMVPQVGDDLDGMDQD</sequence>
<organism evidence="1 2">
    <name type="scientific">Ephemerocybe angulata</name>
    <dbReference type="NCBI Taxonomy" id="980116"/>
    <lineage>
        <taxon>Eukaryota</taxon>
        <taxon>Fungi</taxon>
        <taxon>Dikarya</taxon>
        <taxon>Basidiomycota</taxon>
        <taxon>Agaricomycotina</taxon>
        <taxon>Agaricomycetes</taxon>
        <taxon>Agaricomycetidae</taxon>
        <taxon>Agaricales</taxon>
        <taxon>Agaricineae</taxon>
        <taxon>Psathyrellaceae</taxon>
        <taxon>Ephemerocybe</taxon>
    </lineage>
</organism>